<accession>A0ABU5L8E3</accession>
<gene>
    <name evidence="1" type="ORF">Cyrtocomes_00556</name>
</gene>
<dbReference type="RefSeq" id="WP_322497664.1">
    <property type="nucleotide sequence ID" value="NZ_JARGYT010000025.1"/>
</dbReference>
<dbReference type="Proteomes" id="UP001293791">
    <property type="component" value="Unassembled WGS sequence"/>
</dbReference>
<reference evidence="1 2" key="1">
    <citation type="submission" date="2023-02" db="EMBL/GenBank/DDBJ databases">
        <title>Host association and intracellularity evolved multiple times independently in the Rickettsiales.</title>
        <authorList>
            <person name="Castelli M."/>
            <person name="Nardi T."/>
            <person name="Gammuto L."/>
            <person name="Bellinzona G."/>
            <person name="Sabaneyeva E."/>
            <person name="Potekhin A."/>
            <person name="Serra V."/>
            <person name="Petroni G."/>
            <person name="Sassera D."/>
        </authorList>
    </citation>
    <scope>NUCLEOTIDE SEQUENCE [LARGE SCALE GENOMIC DNA]</scope>
    <source>
        <strain evidence="1 2">BOD18</strain>
    </source>
</reference>
<name>A0ABU5L8E3_9RICK</name>
<evidence type="ECO:0000313" key="1">
    <source>
        <dbReference type="EMBL" id="MDZ5762185.1"/>
    </source>
</evidence>
<sequence>MLNDAKDSAVQPHNNSLVSHLVSKSINYTIFPPLTNAANIIIDKLFGNNTKLPSYGTIVEYMNEARLSLAAINTLAVANTYSASKWVTQNIRNLVEGYNQQSLEK</sequence>
<keyword evidence="2" id="KW-1185">Reference proteome</keyword>
<dbReference type="EMBL" id="JARGYT010000025">
    <property type="protein sequence ID" value="MDZ5762185.1"/>
    <property type="molecule type" value="Genomic_DNA"/>
</dbReference>
<comment type="caution">
    <text evidence="1">The sequence shown here is derived from an EMBL/GenBank/DDBJ whole genome shotgun (WGS) entry which is preliminary data.</text>
</comment>
<proteinExistence type="predicted"/>
<protein>
    <submittedName>
        <fullName evidence="1">Uncharacterized protein</fullName>
    </submittedName>
</protein>
<organism evidence="1 2">
    <name type="scientific">Candidatus Cyrtobacter comes</name>
    <dbReference type="NCBI Taxonomy" id="675776"/>
    <lineage>
        <taxon>Bacteria</taxon>
        <taxon>Pseudomonadati</taxon>
        <taxon>Pseudomonadota</taxon>
        <taxon>Alphaproteobacteria</taxon>
        <taxon>Rickettsiales</taxon>
        <taxon>Candidatus Midichloriaceae</taxon>
        <taxon>Candidatus Cyrtobacter</taxon>
    </lineage>
</organism>
<evidence type="ECO:0000313" key="2">
    <source>
        <dbReference type="Proteomes" id="UP001293791"/>
    </source>
</evidence>